<dbReference type="InterPro" id="IPR039425">
    <property type="entry name" value="RNA_pol_sigma-70-like"/>
</dbReference>
<dbReference type="InterPro" id="IPR036388">
    <property type="entry name" value="WH-like_DNA-bd_sf"/>
</dbReference>
<organism evidence="8 9">
    <name type="scientific">Chryseolinea lacunae</name>
    <dbReference type="NCBI Taxonomy" id="2801331"/>
    <lineage>
        <taxon>Bacteria</taxon>
        <taxon>Pseudomonadati</taxon>
        <taxon>Bacteroidota</taxon>
        <taxon>Cytophagia</taxon>
        <taxon>Cytophagales</taxon>
        <taxon>Fulvivirgaceae</taxon>
        <taxon>Chryseolinea</taxon>
    </lineage>
</organism>
<comment type="caution">
    <text evidence="8">The sequence shown here is derived from an EMBL/GenBank/DDBJ whole genome shotgun (WGS) entry which is preliminary data.</text>
</comment>
<dbReference type="InterPro" id="IPR007627">
    <property type="entry name" value="RNA_pol_sigma70_r2"/>
</dbReference>
<keyword evidence="5" id="KW-0804">Transcription</keyword>
<feature type="domain" description="RNA polymerase sigma factor 70 region 4 type 2" evidence="7">
    <location>
        <begin position="128"/>
        <end position="179"/>
    </location>
</feature>
<comment type="similarity">
    <text evidence="1">Belongs to the sigma-70 factor family. ECF subfamily.</text>
</comment>
<gene>
    <name evidence="8" type="ORF">JI741_12915</name>
</gene>
<accession>A0ABS1KSE9</accession>
<dbReference type="EMBL" id="JAERRB010000004">
    <property type="protein sequence ID" value="MBL0742123.1"/>
    <property type="molecule type" value="Genomic_DNA"/>
</dbReference>
<keyword evidence="9" id="KW-1185">Reference proteome</keyword>
<evidence type="ECO:0000259" key="7">
    <source>
        <dbReference type="Pfam" id="PF08281"/>
    </source>
</evidence>
<evidence type="ECO:0000256" key="4">
    <source>
        <dbReference type="ARBA" id="ARBA00023125"/>
    </source>
</evidence>
<dbReference type="InterPro" id="IPR013249">
    <property type="entry name" value="RNA_pol_sigma70_r4_t2"/>
</dbReference>
<dbReference type="RefSeq" id="WP_202010023.1">
    <property type="nucleotide sequence ID" value="NZ_JAERRB010000004.1"/>
</dbReference>
<dbReference type="Gene3D" id="1.10.10.10">
    <property type="entry name" value="Winged helix-like DNA-binding domain superfamily/Winged helix DNA-binding domain"/>
    <property type="match status" value="1"/>
</dbReference>
<reference evidence="8 9" key="1">
    <citation type="submission" date="2021-01" db="EMBL/GenBank/DDBJ databases">
        <title>Chryseolinea sp. Jin1 Genome sequencing and assembly.</title>
        <authorList>
            <person name="Kim I."/>
        </authorList>
    </citation>
    <scope>NUCLEOTIDE SEQUENCE [LARGE SCALE GENOMIC DNA]</scope>
    <source>
        <strain evidence="8 9">Jin1</strain>
    </source>
</reference>
<dbReference type="InterPro" id="IPR014284">
    <property type="entry name" value="RNA_pol_sigma-70_dom"/>
</dbReference>
<dbReference type="SUPFAM" id="SSF88659">
    <property type="entry name" value="Sigma3 and sigma4 domains of RNA polymerase sigma factors"/>
    <property type="match status" value="1"/>
</dbReference>
<evidence type="ECO:0000256" key="3">
    <source>
        <dbReference type="ARBA" id="ARBA00023082"/>
    </source>
</evidence>
<evidence type="ECO:0000256" key="1">
    <source>
        <dbReference type="ARBA" id="ARBA00010641"/>
    </source>
</evidence>
<keyword evidence="2" id="KW-0805">Transcription regulation</keyword>
<dbReference type="PANTHER" id="PTHR43133">
    <property type="entry name" value="RNA POLYMERASE ECF-TYPE SIGMA FACTO"/>
    <property type="match status" value="1"/>
</dbReference>
<dbReference type="NCBIfam" id="TIGR02937">
    <property type="entry name" value="sigma70-ECF"/>
    <property type="match status" value="1"/>
</dbReference>
<proteinExistence type="inferred from homology"/>
<dbReference type="InterPro" id="IPR013325">
    <property type="entry name" value="RNA_pol_sigma_r2"/>
</dbReference>
<evidence type="ECO:0000313" key="9">
    <source>
        <dbReference type="Proteomes" id="UP000613030"/>
    </source>
</evidence>
<feature type="domain" description="RNA polymerase sigma-70 region 2" evidence="6">
    <location>
        <begin position="31"/>
        <end position="96"/>
    </location>
</feature>
<dbReference type="Pfam" id="PF08281">
    <property type="entry name" value="Sigma70_r4_2"/>
    <property type="match status" value="1"/>
</dbReference>
<protein>
    <submittedName>
        <fullName evidence="8">Sigma-70 family RNA polymerase sigma factor</fullName>
    </submittedName>
</protein>
<dbReference type="InterPro" id="IPR013324">
    <property type="entry name" value="RNA_pol_sigma_r3/r4-like"/>
</dbReference>
<dbReference type="Proteomes" id="UP000613030">
    <property type="component" value="Unassembled WGS sequence"/>
</dbReference>
<evidence type="ECO:0000256" key="2">
    <source>
        <dbReference type="ARBA" id="ARBA00023015"/>
    </source>
</evidence>
<evidence type="ECO:0000259" key="6">
    <source>
        <dbReference type="Pfam" id="PF04542"/>
    </source>
</evidence>
<dbReference type="Gene3D" id="1.10.1740.10">
    <property type="match status" value="1"/>
</dbReference>
<dbReference type="Pfam" id="PF04542">
    <property type="entry name" value="Sigma70_r2"/>
    <property type="match status" value="1"/>
</dbReference>
<sequence>MLSPKEYKALTDADLLQRYKASEELHILGELYNRYMSMVFGVCLKYLKDREESRDAVMQIFEKLVRTLKEHEVTHFKSWLYATARNHCLMHLRARKGKNFEEISPFLMEEGGSPHLEDGVDLEENLSQLEKCIGTLAAEQKQCVELFYLQQKCYKEIVDATGHDFNKVKSYIQNGKRNLKLCMEQHG</sequence>
<dbReference type="PANTHER" id="PTHR43133:SF8">
    <property type="entry name" value="RNA POLYMERASE SIGMA FACTOR HI_1459-RELATED"/>
    <property type="match status" value="1"/>
</dbReference>
<evidence type="ECO:0000313" key="8">
    <source>
        <dbReference type="EMBL" id="MBL0742123.1"/>
    </source>
</evidence>
<keyword evidence="3" id="KW-0731">Sigma factor</keyword>
<name>A0ABS1KSE9_9BACT</name>
<evidence type="ECO:0000256" key="5">
    <source>
        <dbReference type="ARBA" id="ARBA00023163"/>
    </source>
</evidence>
<dbReference type="SUPFAM" id="SSF88946">
    <property type="entry name" value="Sigma2 domain of RNA polymerase sigma factors"/>
    <property type="match status" value="1"/>
</dbReference>
<keyword evidence="4" id="KW-0238">DNA-binding</keyword>